<evidence type="ECO:0000256" key="1">
    <source>
        <dbReference type="ARBA" id="ARBA00009787"/>
    </source>
</evidence>
<feature type="domain" description="Transposase (putative) YhgA-like" evidence="2">
    <location>
        <begin position="8"/>
        <end position="105"/>
    </location>
</feature>
<dbReference type="EMBL" id="AGCA01000461">
    <property type="protein sequence ID" value="EGY28113.1"/>
    <property type="molecule type" value="Genomic_DNA"/>
</dbReference>
<dbReference type="GO" id="GO:1990238">
    <property type="term" value="F:double-stranded DNA endonuclease activity"/>
    <property type="evidence" value="ECO:0007669"/>
    <property type="project" value="TreeGrafter"/>
</dbReference>
<dbReference type="PANTHER" id="PTHR34611:SF2">
    <property type="entry name" value="INACTIVE RECOMBINATION-PROMOTING NUCLEASE-LIKE PROTEIN RPNE-RELATED"/>
    <property type="match status" value="1"/>
</dbReference>
<protein>
    <recommendedName>
        <fullName evidence="2">Transposase (putative) YhgA-like domain-containing protein</fullName>
    </recommendedName>
</protein>
<feature type="non-terminal residue" evidence="3">
    <location>
        <position position="113"/>
    </location>
</feature>
<dbReference type="Proteomes" id="UP000004116">
    <property type="component" value="Unassembled WGS sequence"/>
</dbReference>
<dbReference type="GO" id="GO:0006310">
    <property type="term" value="P:DNA recombination"/>
    <property type="evidence" value="ECO:0007669"/>
    <property type="project" value="TreeGrafter"/>
</dbReference>
<accession>G2H1L6</accession>
<proteinExistence type="inferred from homology"/>
<organism evidence="3 4">
    <name type="scientific">Candidatus Regiella insecticola 5.15</name>
    <dbReference type="NCBI Taxonomy" id="1005043"/>
    <lineage>
        <taxon>Bacteria</taxon>
        <taxon>Pseudomonadati</taxon>
        <taxon>Pseudomonadota</taxon>
        <taxon>Gammaproteobacteria</taxon>
        <taxon>Enterobacterales</taxon>
        <taxon>Enterobacteriaceae</taxon>
        <taxon>aphid secondary symbionts</taxon>
        <taxon>Candidatus Regiella</taxon>
    </lineage>
</organism>
<dbReference type="InterPro" id="IPR051699">
    <property type="entry name" value="Rpn/YhgA-like_nuclease"/>
</dbReference>
<name>G2H1L6_9ENTR</name>
<dbReference type="NCBIfam" id="TIGR01784">
    <property type="entry name" value="T_den_put_tspse"/>
    <property type="match status" value="1"/>
</dbReference>
<dbReference type="Pfam" id="PF04754">
    <property type="entry name" value="Transposase_31"/>
    <property type="match status" value="1"/>
</dbReference>
<evidence type="ECO:0000313" key="3">
    <source>
        <dbReference type="EMBL" id="EGY28113.1"/>
    </source>
</evidence>
<gene>
    <name evidence="3" type="ORF">Rin_00019590</name>
</gene>
<evidence type="ECO:0000259" key="2">
    <source>
        <dbReference type="Pfam" id="PF04754"/>
    </source>
</evidence>
<dbReference type="AlphaFoldDB" id="G2H1L6"/>
<dbReference type="InterPro" id="IPR010106">
    <property type="entry name" value="RpnA"/>
</dbReference>
<dbReference type="PANTHER" id="PTHR34611">
    <property type="match status" value="1"/>
</dbReference>
<comment type="caution">
    <text evidence="3">The sequence shown here is derived from an EMBL/GenBank/DDBJ whole genome shotgun (WGS) entry which is preliminary data.</text>
</comment>
<keyword evidence="4" id="KW-1185">Reference proteome</keyword>
<evidence type="ECO:0000313" key="4">
    <source>
        <dbReference type="Proteomes" id="UP000004116"/>
    </source>
</evidence>
<dbReference type="RefSeq" id="WP_006707595.1">
    <property type="nucleotide sequence ID" value="NZ_AGCA01000461.1"/>
</dbReference>
<sequence length="113" mass="13249">MSKKFTPTPHDALFKQFLSEKETAKDFFEIWLPDEIKALCDFTTMQVESGSFIDEKMKAYQNDILYSLRTQKGKAYLYILIEAQSTRDKLSAWRLMRYSMAAMQSIWTRGINA</sequence>
<reference evidence="3 4" key="1">
    <citation type="journal article" date="2012" name="Genome Res.">
        <title>Genomic basis of endosymbiont-conferred protection against an insect parasitoid.</title>
        <authorList>
            <person name="Hansen A.K."/>
            <person name="Vorburger C."/>
            <person name="Moran N.A."/>
        </authorList>
    </citation>
    <scope>NUCLEOTIDE SEQUENCE [LARGE SCALE GENOMIC DNA]</scope>
    <source>
        <strain evidence="4">R5.15</strain>
    </source>
</reference>
<comment type="similarity">
    <text evidence="1">Belongs to the Rpn/YhgA-like nuclease family.</text>
</comment>
<dbReference type="OrthoDB" id="6624507at2"/>
<dbReference type="InterPro" id="IPR006842">
    <property type="entry name" value="Transposase_31"/>
</dbReference>